<proteinExistence type="predicted"/>
<evidence type="ECO:0000313" key="4">
    <source>
        <dbReference type="Proteomes" id="UP000251314"/>
    </source>
</evidence>
<comment type="caution">
    <text evidence="3">The sequence shown here is derived from an EMBL/GenBank/DDBJ whole genome shotgun (WGS) entry which is preliminary data.</text>
</comment>
<organism evidence="3 4">
    <name type="scientific">Phytophthora cactorum</name>
    <dbReference type="NCBI Taxonomy" id="29920"/>
    <lineage>
        <taxon>Eukaryota</taxon>
        <taxon>Sar</taxon>
        <taxon>Stramenopiles</taxon>
        <taxon>Oomycota</taxon>
        <taxon>Peronosporomycetes</taxon>
        <taxon>Peronosporales</taxon>
        <taxon>Peronosporaceae</taxon>
        <taxon>Phytophthora</taxon>
    </lineage>
</organism>
<gene>
    <name evidence="3" type="ORF">PC110_g14448</name>
    <name evidence="2" type="ORF">PC117_g6347</name>
</gene>
<name>A0A329RXA2_9STRA</name>
<reference evidence="3 4" key="1">
    <citation type="submission" date="2018-01" db="EMBL/GenBank/DDBJ databases">
        <title>Draft genome of the strawberry crown rot pathogen Phytophthora cactorum.</title>
        <authorList>
            <person name="Armitage A.D."/>
            <person name="Lysoe E."/>
            <person name="Nellist C.F."/>
            <person name="Harrison R.J."/>
            <person name="Brurberg M.B."/>
        </authorList>
    </citation>
    <scope>NUCLEOTIDE SEQUENCE [LARGE SCALE GENOMIC DNA]</scope>
    <source>
        <strain evidence="3 4">10300</strain>
    </source>
</reference>
<dbReference type="EMBL" id="MJFZ01000442">
    <property type="protein sequence ID" value="RAW29194.1"/>
    <property type="molecule type" value="Genomic_DNA"/>
</dbReference>
<dbReference type="Proteomes" id="UP000251314">
    <property type="component" value="Unassembled WGS sequence"/>
</dbReference>
<keyword evidence="4" id="KW-1185">Reference proteome</keyword>
<evidence type="ECO:0000313" key="3">
    <source>
        <dbReference type="EMBL" id="RAW29194.1"/>
    </source>
</evidence>
<dbReference type="VEuPathDB" id="FungiDB:PC110_g14448"/>
<sequence>MDFGPISTSLRHYPTLGSLASSANRYTTLQSYLPKDKVVETTQHVRNIATLDKEQNENVQRLYLEDDTAEAHGVAQDTGGPSADGEEGTSAGTVNGRAKRRGRGADASAEDGKGDESAVQEEIVTGVVNNVVGVDLMNYREAIRSRLREKWIKAMAEGLRGHEENGV</sequence>
<protein>
    <submittedName>
        <fullName evidence="3">Uncharacterized protein</fullName>
    </submittedName>
</protein>
<evidence type="ECO:0000256" key="1">
    <source>
        <dbReference type="SAM" id="MobiDB-lite"/>
    </source>
</evidence>
<dbReference type="Proteomes" id="UP000736787">
    <property type="component" value="Unassembled WGS sequence"/>
</dbReference>
<dbReference type="AlphaFoldDB" id="A0A329RXA2"/>
<evidence type="ECO:0000313" key="2">
    <source>
        <dbReference type="EMBL" id="KAG2947998.1"/>
    </source>
</evidence>
<feature type="region of interest" description="Disordered" evidence="1">
    <location>
        <begin position="68"/>
        <end position="118"/>
    </location>
</feature>
<reference evidence="2" key="2">
    <citation type="submission" date="2018-10" db="EMBL/GenBank/DDBJ databases">
        <title>Effector identification in a new, highly contiguous assembly of the strawberry crown rot pathogen Phytophthora cactorum.</title>
        <authorList>
            <person name="Armitage A.D."/>
            <person name="Nellist C.F."/>
            <person name="Bates H."/>
            <person name="Vickerstaff R.J."/>
            <person name="Harrison R.J."/>
        </authorList>
    </citation>
    <scope>NUCLEOTIDE SEQUENCE</scope>
    <source>
        <strain evidence="2">4040</strain>
    </source>
</reference>
<accession>A0A329RXA2</accession>
<dbReference type="EMBL" id="RCMK01000120">
    <property type="protein sequence ID" value="KAG2947998.1"/>
    <property type="molecule type" value="Genomic_DNA"/>
</dbReference>